<keyword evidence="1" id="KW-0547">Nucleotide-binding</keyword>
<feature type="region of interest" description="Disordered" evidence="3">
    <location>
        <begin position="1"/>
        <end position="20"/>
    </location>
</feature>
<dbReference type="InterPro" id="IPR008271">
    <property type="entry name" value="Ser/Thr_kinase_AS"/>
</dbReference>
<keyword evidence="5" id="KW-0808">Transferase</keyword>
<dbReference type="PROSITE" id="PS50011">
    <property type="entry name" value="PROTEIN_KINASE_DOM"/>
    <property type="match status" value="1"/>
</dbReference>
<accession>A0A8H6WY46</accession>
<keyword evidence="2" id="KW-0067">ATP-binding</keyword>
<sequence length="559" mass="62153">MSQPQPHQEEGPSLVDWSCHTPPRRADGLRTELSNIPNVHQGPWFEIHRSFVTYVLHTVGLNEGPSNEIAQLSKQWSDWDVLTSLANHRSVVQILFGYLKDSPKLPPNFSMNVSDRLTEDISRVVDQMDSVLSDRTTYKGFLSCRGSVAQQLLDLLQDLLDSDESLRCRPLLSKALIRLSRECELHPTCFTLSGVKKVGQQVAGGGFGDIWKGLVGGQNVAVKSMRVFRDDDVKASLKKLGREALIWRQLSHPNLLPFFGLYELDDRPCLISPWMDNGDLKDFLNNAPSDLDPVSLTADVVMGVDYLHNNNIVHGDLKAANILVSPSGRACISDFGLSSIVDALSLKLTLSSHNARGGTPRYQAPELLLSENPNDFGTDVYALACVGYEILTGKVPFFEILKDAAVIVKVVVEGARPSRLDVISSEELWSLLDDCWHQEPDKRPTTTVILQRLTQQPIGAKIKQSPPDWDDTYSARFRRQASAELSLPRMLGQIPANDAESALNIDSKKPITPPLCRTCSRPLSEPVVDTTRNFDVENMYHCKPPDQETNNVVDISGQR</sequence>
<evidence type="ECO:0000259" key="4">
    <source>
        <dbReference type="PROSITE" id="PS50011"/>
    </source>
</evidence>
<dbReference type="InterPro" id="IPR051681">
    <property type="entry name" value="Ser/Thr_Kinases-Pseudokinases"/>
</dbReference>
<dbReference type="Pfam" id="PF00069">
    <property type="entry name" value="Pkinase"/>
    <property type="match status" value="1"/>
</dbReference>
<evidence type="ECO:0000313" key="5">
    <source>
        <dbReference type="EMBL" id="KAF7330803.1"/>
    </source>
</evidence>
<dbReference type="SMART" id="SM00220">
    <property type="entry name" value="S_TKc"/>
    <property type="match status" value="1"/>
</dbReference>
<evidence type="ECO:0000256" key="3">
    <source>
        <dbReference type="SAM" id="MobiDB-lite"/>
    </source>
</evidence>
<dbReference type="InterPro" id="IPR000719">
    <property type="entry name" value="Prot_kinase_dom"/>
</dbReference>
<feature type="domain" description="Protein kinase" evidence="4">
    <location>
        <begin position="196"/>
        <end position="458"/>
    </location>
</feature>
<dbReference type="InterPro" id="IPR011009">
    <property type="entry name" value="Kinase-like_dom_sf"/>
</dbReference>
<keyword evidence="6" id="KW-1185">Reference proteome</keyword>
<dbReference type="PRINTS" id="PR00109">
    <property type="entry name" value="TYRKINASE"/>
</dbReference>
<organism evidence="5 6">
    <name type="scientific">Mycena venus</name>
    <dbReference type="NCBI Taxonomy" id="2733690"/>
    <lineage>
        <taxon>Eukaryota</taxon>
        <taxon>Fungi</taxon>
        <taxon>Dikarya</taxon>
        <taxon>Basidiomycota</taxon>
        <taxon>Agaricomycotina</taxon>
        <taxon>Agaricomycetes</taxon>
        <taxon>Agaricomycetidae</taxon>
        <taxon>Agaricales</taxon>
        <taxon>Marasmiineae</taxon>
        <taxon>Mycenaceae</taxon>
        <taxon>Mycena</taxon>
    </lineage>
</organism>
<dbReference type="OrthoDB" id="122279at2759"/>
<evidence type="ECO:0000313" key="6">
    <source>
        <dbReference type="Proteomes" id="UP000620124"/>
    </source>
</evidence>
<dbReference type="GO" id="GO:0005524">
    <property type="term" value="F:ATP binding"/>
    <property type="evidence" value="ECO:0007669"/>
    <property type="project" value="UniProtKB-KW"/>
</dbReference>
<dbReference type="EMBL" id="JACAZI010000032">
    <property type="protein sequence ID" value="KAF7330803.1"/>
    <property type="molecule type" value="Genomic_DNA"/>
</dbReference>
<dbReference type="AlphaFoldDB" id="A0A8H6WY46"/>
<dbReference type="PROSITE" id="PS00108">
    <property type="entry name" value="PROTEIN_KINASE_ST"/>
    <property type="match status" value="1"/>
</dbReference>
<dbReference type="InterPro" id="IPR001245">
    <property type="entry name" value="Ser-Thr/Tyr_kinase_cat_dom"/>
</dbReference>
<dbReference type="SUPFAM" id="SSF56112">
    <property type="entry name" value="Protein kinase-like (PK-like)"/>
    <property type="match status" value="1"/>
</dbReference>
<evidence type="ECO:0000256" key="1">
    <source>
        <dbReference type="ARBA" id="ARBA00022741"/>
    </source>
</evidence>
<dbReference type="GO" id="GO:0004674">
    <property type="term" value="F:protein serine/threonine kinase activity"/>
    <property type="evidence" value="ECO:0007669"/>
    <property type="project" value="TreeGrafter"/>
</dbReference>
<name>A0A8H6WY46_9AGAR</name>
<dbReference type="PANTHER" id="PTHR44329:SF298">
    <property type="entry name" value="MIXED LINEAGE KINASE DOMAIN-LIKE PROTEIN"/>
    <property type="match status" value="1"/>
</dbReference>
<keyword evidence="5" id="KW-0418">Kinase</keyword>
<dbReference type="Gene3D" id="1.10.510.10">
    <property type="entry name" value="Transferase(Phosphotransferase) domain 1"/>
    <property type="match status" value="1"/>
</dbReference>
<proteinExistence type="predicted"/>
<evidence type="ECO:0000256" key="2">
    <source>
        <dbReference type="ARBA" id="ARBA00022840"/>
    </source>
</evidence>
<gene>
    <name evidence="5" type="ORF">MVEN_02419500</name>
</gene>
<reference evidence="5" key="1">
    <citation type="submission" date="2020-05" db="EMBL/GenBank/DDBJ databases">
        <title>Mycena genomes resolve the evolution of fungal bioluminescence.</title>
        <authorList>
            <person name="Tsai I.J."/>
        </authorList>
    </citation>
    <scope>NUCLEOTIDE SEQUENCE</scope>
    <source>
        <strain evidence="5">CCC161011</strain>
    </source>
</reference>
<dbReference type="PANTHER" id="PTHR44329">
    <property type="entry name" value="SERINE/THREONINE-PROTEIN KINASE TNNI3K-RELATED"/>
    <property type="match status" value="1"/>
</dbReference>
<dbReference type="Proteomes" id="UP000620124">
    <property type="component" value="Unassembled WGS sequence"/>
</dbReference>
<comment type="caution">
    <text evidence="5">The sequence shown here is derived from an EMBL/GenBank/DDBJ whole genome shotgun (WGS) entry which is preliminary data.</text>
</comment>
<protein>
    <submittedName>
        <fullName evidence="5">Protein kinase domain-containing protein</fullName>
    </submittedName>
</protein>